<keyword evidence="8 9" id="KW-0472">Membrane</keyword>
<dbReference type="Gene3D" id="1.20.1250.20">
    <property type="entry name" value="MFS general substrate transporter like domains"/>
    <property type="match status" value="2"/>
</dbReference>
<evidence type="ECO:0000256" key="3">
    <source>
        <dbReference type="ARBA" id="ARBA00022448"/>
    </source>
</evidence>
<feature type="transmembrane region" description="Helical" evidence="9">
    <location>
        <begin position="105"/>
        <end position="126"/>
    </location>
</feature>
<evidence type="ECO:0000256" key="8">
    <source>
        <dbReference type="ARBA" id="ARBA00023136"/>
    </source>
</evidence>
<feature type="transmembrane region" description="Helical" evidence="9">
    <location>
        <begin position="20"/>
        <end position="41"/>
    </location>
</feature>
<evidence type="ECO:0000256" key="2">
    <source>
        <dbReference type="ARBA" id="ARBA00006523"/>
    </source>
</evidence>
<protein>
    <submittedName>
        <fullName evidence="11">MFS transporter</fullName>
    </submittedName>
</protein>
<feature type="transmembrane region" description="Helical" evidence="9">
    <location>
        <begin position="280"/>
        <end position="298"/>
    </location>
</feature>
<dbReference type="GO" id="GO:0005886">
    <property type="term" value="C:plasma membrane"/>
    <property type="evidence" value="ECO:0007669"/>
    <property type="project" value="UniProtKB-SubCell"/>
</dbReference>
<feature type="transmembrane region" description="Helical" evidence="9">
    <location>
        <begin position="157"/>
        <end position="179"/>
    </location>
</feature>
<dbReference type="PANTHER" id="PTHR23535">
    <property type="entry name" value="SUGAR EFFLUX TRANSPORTER A-RELATED"/>
    <property type="match status" value="1"/>
</dbReference>
<reference evidence="11" key="1">
    <citation type="journal article" date="2021" name="PeerJ">
        <title>Extensive microbial diversity within the chicken gut microbiome revealed by metagenomics and culture.</title>
        <authorList>
            <person name="Gilroy R."/>
            <person name="Ravi A."/>
            <person name="Getino M."/>
            <person name="Pursley I."/>
            <person name="Horton D.L."/>
            <person name="Alikhan N.F."/>
            <person name="Baker D."/>
            <person name="Gharbi K."/>
            <person name="Hall N."/>
            <person name="Watson M."/>
            <person name="Adriaenssens E.M."/>
            <person name="Foster-Nyarko E."/>
            <person name="Jarju S."/>
            <person name="Secka A."/>
            <person name="Antonio M."/>
            <person name="Oren A."/>
            <person name="Chaudhuri R.R."/>
            <person name="La Ragione R."/>
            <person name="Hildebrand F."/>
            <person name="Pallen M.J."/>
        </authorList>
    </citation>
    <scope>NUCLEOTIDE SEQUENCE</scope>
    <source>
        <strain evidence="11">CHK130-7132</strain>
    </source>
</reference>
<feature type="transmembrane region" description="Helical" evidence="9">
    <location>
        <begin position="346"/>
        <end position="362"/>
    </location>
</feature>
<keyword evidence="6 9" id="KW-0812">Transmembrane</keyword>
<evidence type="ECO:0000256" key="7">
    <source>
        <dbReference type="ARBA" id="ARBA00022989"/>
    </source>
</evidence>
<feature type="transmembrane region" description="Helical" evidence="9">
    <location>
        <begin position="304"/>
        <end position="326"/>
    </location>
</feature>
<keyword evidence="5" id="KW-0762">Sugar transport</keyword>
<dbReference type="InterPro" id="IPR020846">
    <property type="entry name" value="MFS_dom"/>
</dbReference>
<dbReference type="PANTHER" id="PTHR23535:SF2">
    <property type="entry name" value="SUGAR EFFLUX TRANSPORTER A-RELATED"/>
    <property type="match status" value="1"/>
</dbReference>
<dbReference type="AlphaFoldDB" id="A0A9D2Q0K9"/>
<feature type="transmembrane region" description="Helical" evidence="9">
    <location>
        <begin position="53"/>
        <end position="71"/>
    </location>
</feature>
<comment type="subcellular location">
    <subcellularLocation>
        <location evidence="1">Cell membrane</location>
        <topology evidence="1">Multi-pass membrane protein</topology>
    </subcellularLocation>
</comment>
<feature type="transmembrane region" description="Helical" evidence="9">
    <location>
        <begin position="77"/>
        <end position="98"/>
    </location>
</feature>
<feature type="domain" description="Major facilitator superfamily (MFS) profile" evidence="10">
    <location>
        <begin position="12"/>
        <end position="391"/>
    </location>
</feature>
<evidence type="ECO:0000256" key="9">
    <source>
        <dbReference type="SAM" id="Phobius"/>
    </source>
</evidence>
<comment type="caution">
    <text evidence="11">The sequence shown here is derived from an EMBL/GenBank/DDBJ whole genome shotgun (WGS) entry which is preliminary data.</text>
</comment>
<reference evidence="11" key="2">
    <citation type="submission" date="2021-04" db="EMBL/GenBank/DDBJ databases">
        <authorList>
            <person name="Gilroy R."/>
        </authorList>
    </citation>
    <scope>NUCLEOTIDE SEQUENCE</scope>
    <source>
        <strain evidence="11">CHK130-7132</strain>
    </source>
</reference>
<evidence type="ECO:0000259" key="10">
    <source>
        <dbReference type="PROSITE" id="PS50850"/>
    </source>
</evidence>
<proteinExistence type="inferred from homology"/>
<evidence type="ECO:0000256" key="4">
    <source>
        <dbReference type="ARBA" id="ARBA00022475"/>
    </source>
</evidence>
<feature type="transmembrane region" description="Helical" evidence="9">
    <location>
        <begin position="368"/>
        <end position="386"/>
    </location>
</feature>
<dbReference type="Pfam" id="PF07690">
    <property type="entry name" value="MFS_1"/>
    <property type="match status" value="1"/>
</dbReference>
<dbReference type="SUPFAM" id="SSF103473">
    <property type="entry name" value="MFS general substrate transporter"/>
    <property type="match status" value="1"/>
</dbReference>
<dbReference type="GO" id="GO:0022857">
    <property type="term" value="F:transmembrane transporter activity"/>
    <property type="evidence" value="ECO:0007669"/>
    <property type="project" value="InterPro"/>
</dbReference>
<feature type="transmembrane region" description="Helical" evidence="9">
    <location>
        <begin position="212"/>
        <end position="241"/>
    </location>
</feature>
<evidence type="ECO:0000256" key="6">
    <source>
        <dbReference type="ARBA" id="ARBA00022692"/>
    </source>
</evidence>
<dbReference type="Proteomes" id="UP000823854">
    <property type="component" value="Unassembled WGS sequence"/>
</dbReference>
<keyword evidence="4" id="KW-1003">Cell membrane</keyword>
<feature type="transmembrane region" description="Helical" evidence="9">
    <location>
        <begin position="247"/>
        <end position="268"/>
    </location>
</feature>
<name>A0A9D2Q0K9_9MICO</name>
<comment type="similarity">
    <text evidence="2">Belongs to the major facilitator superfamily. Set transporter family.</text>
</comment>
<dbReference type="PROSITE" id="PS50850">
    <property type="entry name" value="MFS"/>
    <property type="match status" value="1"/>
</dbReference>
<evidence type="ECO:0000256" key="5">
    <source>
        <dbReference type="ARBA" id="ARBA00022597"/>
    </source>
</evidence>
<accession>A0A9D2Q0K9</accession>
<evidence type="ECO:0000313" key="11">
    <source>
        <dbReference type="EMBL" id="HJC69291.1"/>
    </source>
</evidence>
<sequence length="399" mass="40446">MPADASRRPLGPRLLVPSAALLWGLHFSLLSPALALILATLYDASTADIGWSLAIYNTGGFIASIVLPAWADRHRTYLQMLMAAAVLTIALAAALAAVSTLPPATVALVVLGGPAGLGTTMLFAHLRDAGAATSTIVDTRAIISAAWMGGPPLATAIIGWTGPLGVLLALVVIALANIATTAVMMRGRRTGTADAPPAPARSPQGLPPGSRFATVLIIGAFVLFQATNATAMTFMALYVTGELGMDVLWAGIVLGVAAALEVPALMLIGRLGDRIPHLTLVAVGAVLAAVYYLGLAIVDGPVLLLVLQIPNALGFAAISGIGLALFQDLIPGAGMSTGLFMNARRVGAVLSGPIIAAGALPPLGERGVFVICGVLTLAGLALIPLAKRLAARRAEAAEA</sequence>
<gene>
    <name evidence="11" type="ORF">H9932_06390</name>
</gene>
<keyword evidence="3" id="KW-0813">Transport</keyword>
<dbReference type="InterPro" id="IPR036259">
    <property type="entry name" value="MFS_trans_sf"/>
</dbReference>
<keyword evidence="7 9" id="KW-1133">Transmembrane helix</keyword>
<organism evidence="11 12">
    <name type="scientific">Candidatus Brachybacterium intestinipullorum</name>
    <dbReference type="NCBI Taxonomy" id="2838512"/>
    <lineage>
        <taxon>Bacteria</taxon>
        <taxon>Bacillati</taxon>
        <taxon>Actinomycetota</taxon>
        <taxon>Actinomycetes</taxon>
        <taxon>Micrococcales</taxon>
        <taxon>Dermabacteraceae</taxon>
        <taxon>Brachybacterium</taxon>
    </lineage>
</organism>
<evidence type="ECO:0000313" key="12">
    <source>
        <dbReference type="Proteomes" id="UP000823854"/>
    </source>
</evidence>
<dbReference type="EMBL" id="DWWC01000120">
    <property type="protein sequence ID" value="HJC69291.1"/>
    <property type="molecule type" value="Genomic_DNA"/>
</dbReference>
<dbReference type="InterPro" id="IPR011701">
    <property type="entry name" value="MFS"/>
</dbReference>
<evidence type="ECO:0000256" key="1">
    <source>
        <dbReference type="ARBA" id="ARBA00004651"/>
    </source>
</evidence>